<feature type="region of interest" description="Disordered" evidence="5">
    <location>
        <begin position="102"/>
        <end position="132"/>
    </location>
</feature>
<dbReference type="PROSITE" id="PS00463">
    <property type="entry name" value="ZN2_CY6_FUNGAL_1"/>
    <property type="match status" value="1"/>
</dbReference>
<dbReference type="VEuPathDB" id="FungiDB:jhhlp_006048"/>
<keyword evidence="2" id="KW-0805">Transcription regulation</keyword>
<evidence type="ECO:0000256" key="5">
    <source>
        <dbReference type="SAM" id="MobiDB-lite"/>
    </source>
</evidence>
<evidence type="ECO:0000256" key="2">
    <source>
        <dbReference type="ARBA" id="ARBA00023015"/>
    </source>
</evidence>
<dbReference type="Proteomes" id="UP000233524">
    <property type="component" value="Unassembled WGS sequence"/>
</dbReference>
<dbReference type="OrthoDB" id="5392779at2759"/>
<dbReference type="PROSITE" id="PS50048">
    <property type="entry name" value="ZN2_CY6_FUNGAL_2"/>
    <property type="match status" value="1"/>
</dbReference>
<dbReference type="InterPro" id="IPR036864">
    <property type="entry name" value="Zn2-C6_fun-type_DNA-bd_sf"/>
</dbReference>
<keyword evidence="8" id="KW-1185">Reference proteome</keyword>
<dbReference type="InParanoid" id="A0A2N3N4V0"/>
<reference evidence="7 8" key="1">
    <citation type="journal article" date="2017" name="G3 (Bethesda)">
        <title>First Draft Genome Sequence of the Pathogenic Fungus Lomentospora prolificans (Formerly Scedosporium prolificans).</title>
        <authorList>
            <person name="Luo R."/>
            <person name="Zimin A."/>
            <person name="Workman R."/>
            <person name="Fan Y."/>
            <person name="Pertea G."/>
            <person name="Grossman N."/>
            <person name="Wear M.P."/>
            <person name="Jia B."/>
            <person name="Miller H."/>
            <person name="Casadevall A."/>
            <person name="Timp W."/>
            <person name="Zhang S.X."/>
            <person name="Salzberg S.L."/>
        </authorList>
    </citation>
    <scope>NUCLEOTIDE SEQUENCE [LARGE SCALE GENOMIC DNA]</scope>
    <source>
        <strain evidence="7 8">JHH-5317</strain>
    </source>
</reference>
<proteinExistence type="predicted"/>
<dbReference type="CDD" id="cd12148">
    <property type="entry name" value="fungal_TF_MHR"/>
    <property type="match status" value="1"/>
</dbReference>
<organism evidence="7 8">
    <name type="scientific">Lomentospora prolificans</name>
    <dbReference type="NCBI Taxonomy" id="41688"/>
    <lineage>
        <taxon>Eukaryota</taxon>
        <taxon>Fungi</taxon>
        <taxon>Dikarya</taxon>
        <taxon>Ascomycota</taxon>
        <taxon>Pezizomycotina</taxon>
        <taxon>Sordariomycetes</taxon>
        <taxon>Hypocreomycetidae</taxon>
        <taxon>Microascales</taxon>
        <taxon>Microascaceae</taxon>
        <taxon>Lomentospora</taxon>
    </lineage>
</organism>
<name>A0A2N3N4V0_9PEZI</name>
<feature type="region of interest" description="Disordered" evidence="5">
    <location>
        <begin position="1"/>
        <end position="25"/>
    </location>
</feature>
<feature type="compositionally biased region" description="Low complexity" evidence="5">
    <location>
        <begin position="113"/>
        <end position="131"/>
    </location>
</feature>
<dbReference type="SUPFAM" id="SSF57701">
    <property type="entry name" value="Zn2/Cys6 DNA-binding domain"/>
    <property type="match status" value="1"/>
</dbReference>
<dbReference type="PANTHER" id="PTHR47840">
    <property type="entry name" value="ZN(II)2CYS6 TRANSCRIPTION FACTOR (EUROFUNG)-RELATED"/>
    <property type="match status" value="1"/>
</dbReference>
<dbReference type="GO" id="GO:0008270">
    <property type="term" value="F:zinc ion binding"/>
    <property type="evidence" value="ECO:0007669"/>
    <property type="project" value="InterPro"/>
</dbReference>
<keyword evidence="1" id="KW-0479">Metal-binding</keyword>
<evidence type="ECO:0000313" key="8">
    <source>
        <dbReference type="Proteomes" id="UP000233524"/>
    </source>
</evidence>
<gene>
    <name evidence="7" type="ORF">jhhlp_006048</name>
</gene>
<dbReference type="GO" id="GO:0000981">
    <property type="term" value="F:DNA-binding transcription factor activity, RNA polymerase II-specific"/>
    <property type="evidence" value="ECO:0007669"/>
    <property type="project" value="InterPro"/>
</dbReference>
<evidence type="ECO:0000256" key="3">
    <source>
        <dbReference type="ARBA" id="ARBA00023163"/>
    </source>
</evidence>
<keyword evidence="4" id="KW-0539">Nucleus</keyword>
<dbReference type="EMBL" id="NLAX01000701">
    <property type="protein sequence ID" value="PKS07444.1"/>
    <property type="molecule type" value="Genomic_DNA"/>
</dbReference>
<dbReference type="SMART" id="SM00066">
    <property type="entry name" value="GAL4"/>
    <property type="match status" value="1"/>
</dbReference>
<evidence type="ECO:0000259" key="6">
    <source>
        <dbReference type="PROSITE" id="PS50048"/>
    </source>
</evidence>
<dbReference type="STRING" id="41688.A0A2N3N4V0"/>
<dbReference type="InterPro" id="IPR007219">
    <property type="entry name" value="XnlR_reg_dom"/>
</dbReference>
<evidence type="ECO:0000313" key="7">
    <source>
        <dbReference type="EMBL" id="PKS07444.1"/>
    </source>
</evidence>
<accession>A0A2N3N4V0</accession>
<dbReference type="GO" id="GO:0006351">
    <property type="term" value="P:DNA-templated transcription"/>
    <property type="evidence" value="ECO:0007669"/>
    <property type="project" value="InterPro"/>
</dbReference>
<dbReference type="AlphaFoldDB" id="A0A2N3N4V0"/>
<dbReference type="CDD" id="cd00067">
    <property type="entry name" value="GAL4"/>
    <property type="match status" value="1"/>
</dbReference>
<evidence type="ECO:0000256" key="4">
    <source>
        <dbReference type="ARBA" id="ARBA00023242"/>
    </source>
</evidence>
<dbReference type="InterPro" id="IPR001138">
    <property type="entry name" value="Zn2Cys6_DnaBD"/>
</dbReference>
<sequence>MSTSMQGVNRSSKQSQGANHGVKKRKVRKGTHSCWECRRRKTRCHFDAHNEICDGCKARGTACTSQEFDDDRVPLTHGHRIVQRLNRLESLMEKLVEHVQPRGYPGAPDLAMADGSGSSSASESPRASISGESRLASGTYTCSIDSPSLMGVADEGSMALPSTRSGSPLIPTAKHASRDLDRVTAALLDIYPTQGDVEIIMGTSMVNTMVTSTLYPMHEVLAGKPETVNEVIATPLPGRHPVVLAKRLLQFALCLQHTLPSFDHTRLDANTPVIQLSNEYITIVSTLVCPDDELIASAEGLEVLLLTTYGHVNSRNLRKAWLVTRRALSLGQILGADKPSTVHTVPFHDSNSNPSRRSNPAHLWYRINYMERYLSLLLGLSSASPDQSYIPPTPEARLTPAEKLEAIQGCVIGRIIERNKSCASEESYAVTMSIDRTLEDARKQMEPSWWASLESDFRKILVTNAPSSLESVQLWLNYVNQVQHYTLSLLLHLPYLMRDPSDARWDYSRKACRTSSRAILGRYIQFRSIPRDYIACRHLDYSCLIASITLILSYLGRAPYLGGEDQMKSRETDKALLRAAQEKMTELAILSRDRVSREAAQIVEQLMSVIETGDASDSSQDALERGVKFDIPYLGIVNIINPGVTGARHGQELGVASNVGHSSFQTTSREASAKVTSDGPAVFLTLGPGLMESNGASLGMESSSISSMQMMANGELELNSLAGFDSGMDSYESTHSVSQPGLMAGSDEWLFQGLETTYWSLLHGGFPPNNILEGPGN</sequence>
<keyword evidence="3" id="KW-0804">Transcription</keyword>
<feature type="compositionally biased region" description="Polar residues" evidence="5">
    <location>
        <begin position="1"/>
        <end position="18"/>
    </location>
</feature>
<protein>
    <recommendedName>
        <fullName evidence="6">Zn(2)-C6 fungal-type domain-containing protein</fullName>
    </recommendedName>
</protein>
<dbReference type="PANTHER" id="PTHR47840:SF1">
    <property type="entry name" value="ZN(II)2CYS6 TRANSCRIPTION FACTOR (EUROFUNG)"/>
    <property type="match status" value="1"/>
</dbReference>
<evidence type="ECO:0000256" key="1">
    <source>
        <dbReference type="ARBA" id="ARBA00022723"/>
    </source>
</evidence>
<dbReference type="Pfam" id="PF00172">
    <property type="entry name" value="Zn_clus"/>
    <property type="match status" value="1"/>
</dbReference>
<feature type="domain" description="Zn(2)-C6 fungal-type" evidence="6">
    <location>
        <begin position="33"/>
        <end position="65"/>
    </location>
</feature>
<dbReference type="Gene3D" id="4.10.240.10">
    <property type="entry name" value="Zn(2)-C6 fungal-type DNA-binding domain"/>
    <property type="match status" value="1"/>
</dbReference>
<dbReference type="SMART" id="SM00906">
    <property type="entry name" value="Fungal_trans"/>
    <property type="match status" value="1"/>
</dbReference>
<dbReference type="GO" id="GO:0003677">
    <property type="term" value="F:DNA binding"/>
    <property type="evidence" value="ECO:0007669"/>
    <property type="project" value="InterPro"/>
</dbReference>
<comment type="caution">
    <text evidence="7">The sequence shown here is derived from an EMBL/GenBank/DDBJ whole genome shotgun (WGS) entry which is preliminary data.</text>
</comment>